<reference evidence="2" key="1">
    <citation type="submission" date="2022-07" db="EMBL/GenBank/DDBJ databases">
        <title>Fungi with potential for degradation of polypropylene.</title>
        <authorList>
            <person name="Gostincar C."/>
        </authorList>
    </citation>
    <scope>NUCLEOTIDE SEQUENCE</scope>
    <source>
        <strain evidence="2">EXF-13308</strain>
    </source>
</reference>
<evidence type="ECO:0008006" key="4">
    <source>
        <dbReference type="Google" id="ProtNLM"/>
    </source>
</evidence>
<protein>
    <recommendedName>
        <fullName evidence="4">Myb-like domain-containing protein</fullName>
    </recommendedName>
</protein>
<feature type="region of interest" description="Disordered" evidence="1">
    <location>
        <begin position="259"/>
        <end position="280"/>
    </location>
</feature>
<sequence>MRESTRTRRAVYRTRVTDRPRDTYSDDEDLGQKSDNHGYARDDTDGEEDYRPTSLEGSEREWDEEDDFGPPPSKRRKTVSAVSTTPKTAATQRLRSSGFVSQSRKVQSPAHGRKSGSRRSISSPPSSRASHDGKGAAGAVFASFEEWPLESVSLKRVTENGMTTFQLQFSWDSCEHAFESPRPECPVKKRKLTKPGPTARVAITRDEDDLVIKLKEVEKLRWQDIHKKFTAAFPGRNRSVATLQVRYCTKLKRRRCDDEMGRAEQGLLHGGSRRRSSKVG</sequence>
<name>A0AA38VD25_9PEZI</name>
<feature type="region of interest" description="Disordered" evidence="1">
    <location>
        <begin position="1"/>
        <end position="134"/>
    </location>
</feature>
<dbReference type="EMBL" id="JANBVO010000084">
    <property type="protein sequence ID" value="KAJ9130602.1"/>
    <property type="molecule type" value="Genomic_DNA"/>
</dbReference>
<evidence type="ECO:0000313" key="3">
    <source>
        <dbReference type="Proteomes" id="UP001174694"/>
    </source>
</evidence>
<feature type="compositionally biased region" description="Polar residues" evidence="1">
    <location>
        <begin position="80"/>
        <end position="106"/>
    </location>
</feature>
<evidence type="ECO:0000313" key="2">
    <source>
        <dbReference type="EMBL" id="KAJ9130602.1"/>
    </source>
</evidence>
<dbReference type="Proteomes" id="UP001174694">
    <property type="component" value="Unassembled WGS sequence"/>
</dbReference>
<comment type="caution">
    <text evidence="2">The sequence shown here is derived from an EMBL/GenBank/DDBJ whole genome shotgun (WGS) entry which is preliminary data.</text>
</comment>
<gene>
    <name evidence="2" type="ORF">NKR23_g12119</name>
</gene>
<feature type="compositionally biased region" description="Low complexity" evidence="1">
    <location>
        <begin position="118"/>
        <end position="128"/>
    </location>
</feature>
<keyword evidence="3" id="KW-1185">Reference proteome</keyword>
<feature type="compositionally biased region" description="Basic and acidic residues" evidence="1">
    <location>
        <begin position="15"/>
        <end position="43"/>
    </location>
</feature>
<evidence type="ECO:0000256" key="1">
    <source>
        <dbReference type="SAM" id="MobiDB-lite"/>
    </source>
</evidence>
<organism evidence="2 3">
    <name type="scientific">Pleurostoma richardsiae</name>
    <dbReference type="NCBI Taxonomy" id="41990"/>
    <lineage>
        <taxon>Eukaryota</taxon>
        <taxon>Fungi</taxon>
        <taxon>Dikarya</taxon>
        <taxon>Ascomycota</taxon>
        <taxon>Pezizomycotina</taxon>
        <taxon>Sordariomycetes</taxon>
        <taxon>Sordariomycetidae</taxon>
        <taxon>Calosphaeriales</taxon>
        <taxon>Pleurostomataceae</taxon>
        <taxon>Pleurostoma</taxon>
    </lineage>
</organism>
<accession>A0AA38VD25</accession>
<proteinExistence type="predicted"/>
<feature type="compositionally biased region" description="Basic residues" evidence="1">
    <location>
        <begin position="271"/>
        <end position="280"/>
    </location>
</feature>
<dbReference type="AlphaFoldDB" id="A0AA38VD25"/>